<name>A0AA95KLH0_9GAMM</name>
<protein>
    <recommendedName>
        <fullName evidence="2">Lipoprotein</fullName>
    </recommendedName>
</protein>
<evidence type="ECO:0000313" key="1">
    <source>
        <dbReference type="EMBL" id="WGZ91878.1"/>
    </source>
</evidence>
<dbReference type="Proteomes" id="UP001300672">
    <property type="component" value="Chromosome"/>
</dbReference>
<reference evidence="1" key="1">
    <citation type="journal article" date="2023" name="Int. J. Mol. Sci.">
        <title>Metagenomics Revealed a New Genus 'Candidatus Thiocaldithrix dubininis' gen. nov., sp. nov. and a New Species 'Candidatus Thiothrix putei' sp. nov. in the Family Thiotrichaceae, Some Members of Which Have Traits of Both Na+- and H+-Motive Energetics.</title>
        <authorList>
            <person name="Ravin N.V."/>
            <person name="Muntyan M.S."/>
            <person name="Smolyakov D.D."/>
            <person name="Rudenko T.S."/>
            <person name="Beletsky A.V."/>
            <person name="Mardanov A.V."/>
            <person name="Grabovich M.Y."/>
        </authorList>
    </citation>
    <scope>NUCLEOTIDE SEQUENCE</scope>
    <source>
        <strain evidence="1">GKL-01</strain>
    </source>
</reference>
<dbReference type="PROSITE" id="PS51257">
    <property type="entry name" value="PROKAR_LIPOPROTEIN"/>
    <property type="match status" value="1"/>
</dbReference>
<dbReference type="KEGG" id="tdu:QJT80_05205"/>
<organism evidence="1">
    <name type="scientific">Candidatus Thiocaldithrix dubininis</name>
    <dbReference type="NCBI Taxonomy" id="3080823"/>
    <lineage>
        <taxon>Bacteria</taxon>
        <taxon>Pseudomonadati</taxon>
        <taxon>Pseudomonadota</taxon>
        <taxon>Gammaproteobacteria</taxon>
        <taxon>Thiotrichales</taxon>
        <taxon>Thiotrichaceae</taxon>
        <taxon>Candidatus Thiocaldithrix</taxon>
    </lineage>
</organism>
<dbReference type="AlphaFoldDB" id="A0AA95KLH0"/>
<proteinExistence type="predicted"/>
<evidence type="ECO:0008006" key="2">
    <source>
        <dbReference type="Google" id="ProtNLM"/>
    </source>
</evidence>
<reference evidence="1" key="2">
    <citation type="submission" date="2023-04" db="EMBL/GenBank/DDBJ databases">
        <authorList>
            <person name="Beletskiy A.V."/>
            <person name="Mardanov A.V."/>
            <person name="Ravin N.V."/>
        </authorList>
    </citation>
    <scope>NUCLEOTIDE SEQUENCE</scope>
    <source>
        <strain evidence="1">GKL-01</strain>
    </source>
</reference>
<gene>
    <name evidence="1" type="ORF">QJT80_05205</name>
</gene>
<accession>A0AA95KLH0</accession>
<sequence length="244" mass="26863">MLKPLVISSVTALLLVGCATPETKPINTPPPAKVTQPAAKAVKPVLKPKAAVKPQNTPVKAIERAPTNSDAALGKQWASCAGEVQALYIFAGDLLRASPELQNSSRMKKPTASYRKLPIMRDAFYAYAQASSANPEIVATQYQQVYTQQYTQYTKDLAWLLNTVQQPKHNPVAFSTWDAKYSKQVIGMITNITSCQTSLAQEHSRFDTQVVPSLRYELVNATLMQELAAQQDQKPSKKRSRKAS</sequence>
<dbReference type="EMBL" id="CP124755">
    <property type="protein sequence ID" value="WGZ91878.1"/>
    <property type="molecule type" value="Genomic_DNA"/>
</dbReference>